<proteinExistence type="predicted"/>
<dbReference type="EMBL" id="JACXVP010000006">
    <property type="protein sequence ID" value="KAG5599138.1"/>
    <property type="molecule type" value="Genomic_DNA"/>
</dbReference>
<evidence type="ECO:0000313" key="1">
    <source>
        <dbReference type="EMBL" id="KAG5599138.1"/>
    </source>
</evidence>
<organism evidence="1 2">
    <name type="scientific">Solanum commersonii</name>
    <name type="common">Commerson's wild potato</name>
    <name type="synonym">Commerson's nightshade</name>
    <dbReference type="NCBI Taxonomy" id="4109"/>
    <lineage>
        <taxon>Eukaryota</taxon>
        <taxon>Viridiplantae</taxon>
        <taxon>Streptophyta</taxon>
        <taxon>Embryophyta</taxon>
        <taxon>Tracheophyta</taxon>
        <taxon>Spermatophyta</taxon>
        <taxon>Magnoliopsida</taxon>
        <taxon>eudicotyledons</taxon>
        <taxon>Gunneridae</taxon>
        <taxon>Pentapetalae</taxon>
        <taxon>asterids</taxon>
        <taxon>lamiids</taxon>
        <taxon>Solanales</taxon>
        <taxon>Solanaceae</taxon>
        <taxon>Solanoideae</taxon>
        <taxon>Solaneae</taxon>
        <taxon>Solanum</taxon>
    </lineage>
</organism>
<sequence length="70" mass="8327">MLSYNSQRVFIVFKNKCCSGSFGVVSRDRRLTRRFALCFTELLDDMLTAPFHHRFDLFFQGSTNWNKRRG</sequence>
<gene>
    <name evidence="1" type="ORF">H5410_030508</name>
</gene>
<evidence type="ECO:0000313" key="2">
    <source>
        <dbReference type="Proteomes" id="UP000824120"/>
    </source>
</evidence>
<name>A0A9J5YFV4_SOLCO</name>
<dbReference type="Proteomes" id="UP000824120">
    <property type="component" value="Chromosome 6"/>
</dbReference>
<keyword evidence="2" id="KW-1185">Reference proteome</keyword>
<dbReference type="AlphaFoldDB" id="A0A9J5YFV4"/>
<accession>A0A9J5YFV4</accession>
<comment type="caution">
    <text evidence="1">The sequence shown here is derived from an EMBL/GenBank/DDBJ whole genome shotgun (WGS) entry which is preliminary data.</text>
</comment>
<protein>
    <submittedName>
        <fullName evidence="1">Uncharacterized protein</fullName>
    </submittedName>
</protein>
<reference evidence="1 2" key="1">
    <citation type="submission" date="2020-09" db="EMBL/GenBank/DDBJ databases">
        <title>De no assembly of potato wild relative species, Solanum commersonii.</title>
        <authorList>
            <person name="Cho K."/>
        </authorList>
    </citation>
    <scope>NUCLEOTIDE SEQUENCE [LARGE SCALE GENOMIC DNA]</scope>
    <source>
        <strain evidence="1">LZ3.2</strain>
        <tissue evidence="1">Leaf</tissue>
    </source>
</reference>